<accession>A0AAE0JW17</accession>
<evidence type="ECO:0000313" key="9">
    <source>
        <dbReference type="EMBL" id="KAK3365333.1"/>
    </source>
</evidence>
<protein>
    <recommendedName>
        <fullName evidence="8">Rhodopsin domain-containing protein</fullName>
    </recommendedName>
</protein>
<evidence type="ECO:0000256" key="2">
    <source>
        <dbReference type="ARBA" id="ARBA00022692"/>
    </source>
</evidence>
<reference evidence="9" key="2">
    <citation type="submission" date="2023-06" db="EMBL/GenBank/DDBJ databases">
        <authorList>
            <consortium name="Lawrence Berkeley National Laboratory"/>
            <person name="Haridas S."/>
            <person name="Hensen N."/>
            <person name="Bonometti L."/>
            <person name="Westerberg I."/>
            <person name="Brannstrom I.O."/>
            <person name="Guillou S."/>
            <person name="Cros-Aarteil S."/>
            <person name="Calhoun S."/>
            <person name="Kuo A."/>
            <person name="Mondo S."/>
            <person name="Pangilinan J."/>
            <person name="Riley R."/>
            <person name="Labutti K."/>
            <person name="Andreopoulos B."/>
            <person name="Lipzen A."/>
            <person name="Chen C."/>
            <person name="Yanf M."/>
            <person name="Daum C."/>
            <person name="Ng V."/>
            <person name="Clum A."/>
            <person name="Steindorff A."/>
            <person name="Ohm R."/>
            <person name="Martin F."/>
            <person name="Silar P."/>
            <person name="Natvig D."/>
            <person name="Lalanne C."/>
            <person name="Gautier V."/>
            <person name="Ament-Velasquez S.L."/>
            <person name="Kruys A."/>
            <person name="Hutchinson M.I."/>
            <person name="Powell A.J."/>
            <person name="Barry K."/>
            <person name="Miller A.N."/>
            <person name="Grigoriev I.V."/>
            <person name="Debuchy R."/>
            <person name="Gladieux P."/>
            <person name="Thoren M.H."/>
            <person name="Johannesson H."/>
        </authorList>
    </citation>
    <scope>NUCLEOTIDE SEQUENCE</scope>
    <source>
        <strain evidence="9">CBS 958.72</strain>
    </source>
</reference>
<feature type="transmembrane region" description="Helical" evidence="7">
    <location>
        <begin position="64"/>
        <end position="86"/>
    </location>
</feature>
<dbReference type="PANTHER" id="PTHR33048">
    <property type="entry name" value="PTH11-LIKE INTEGRAL MEMBRANE PROTEIN (AFU_ORTHOLOGUE AFUA_5G11245)"/>
    <property type="match status" value="1"/>
</dbReference>
<feature type="transmembrane region" description="Helical" evidence="7">
    <location>
        <begin position="30"/>
        <end position="52"/>
    </location>
</feature>
<feature type="compositionally biased region" description="Polar residues" evidence="6">
    <location>
        <begin position="204"/>
        <end position="228"/>
    </location>
</feature>
<evidence type="ECO:0000259" key="8">
    <source>
        <dbReference type="Pfam" id="PF20684"/>
    </source>
</evidence>
<dbReference type="Proteomes" id="UP001287356">
    <property type="component" value="Unassembled WGS sequence"/>
</dbReference>
<evidence type="ECO:0000313" key="10">
    <source>
        <dbReference type="Proteomes" id="UP001287356"/>
    </source>
</evidence>
<comment type="caution">
    <text evidence="9">The sequence shown here is derived from an EMBL/GenBank/DDBJ whole genome shotgun (WGS) entry which is preliminary data.</text>
</comment>
<keyword evidence="10" id="KW-1185">Reference proteome</keyword>
<evidence type="ECO:0000256" key="5">
    <source>
        <dbReference type="ARBA" id="ARBA00038359"/>
    </source>
</evidence>
<reference evidence="9" key="1">
    <citation type="journal article" date="2023" name="Mol. Phylogenet. Evol.">
        <title>Genome-scale phylogeny and comparative genomics of the fungal order Sordariales.</title>
        <authorList>
            <person name="Hensen N."/>
            <person name="Bonometti L."/>
            <person name="Westerberg I."/>
            <person name="Brannstrom I.O."/>
            <person name="Guillou S."/>
            <person name="Cros-Aarteil S."/>
            <person name="Calhoun S."/>
            <person name="Haridas S."/>
            <person name="Kuo A."/>
            <person name="Mondo S."/>
            <person name="Pangilinan J."/>
            <person name="Riley R."/>
            <person name="LaButti K."/>
            <person name="Andreopoulos B."/>
            <person name="Lipzen A."/>
            <person name="Chen C."/>
            <person name="Yan M."/>
            <person name="Daum C."/>
            <person name="Ng V."/>
            <person name="Clum A."/>
            <person name="Steindorff A."/>
            <person name="Ohm R.A."/>
            <person name="Martin F."/>
            <person name="Silar P."/>
            <person name="Natvig D.O."/>
            <person name="Lalanne C."/>
            <person name="Gautier V."/>
            <person name="Ament-Velasquez S.L."/>
            <person name="Kruys A."/>
            <person name="Hutchinson M.I."/>
            <person name="Powell A.J."/>
            <person name="Barry K."/>
            <person name="Miller A.N."/>
            <person name="Grigoriev I.V."/>
            <person name="Debuchy R."/>
            <person name="Gladieux P."/>
            <person name="Hiltunen Thoren M."/>
            <person name="Johannesson H."/>
        </authorList>
    </citation>
    <scope>NUCLEOTIDE SEQUENCE</scope>
    <source>
        <strain evidence="9">CBS 958.72</strain>
    </source>
</reference>
<proteinExistence type="inferred from homology"/>
<dbReference type="EMBL" id="JAULSN010000009">
    <property type="protein sequence ID" value="KAK3365333.1"/>
    <property type="molecule type" value="Genomic_DNA"/>
</dbReference>
<dbReference type="GO" id="GO:0016020">
    <property type="term" value="C:membrane"/>
    <property type="evidence" value="ECO:0007669"/>
    <property type="project" value="UniProtKB-SubCell"/>
</dbReference>
<evidence type="ECO:0000256" key="4">
    <source>
        <dbReference type="ARBA" id="ARBA00023136"/>
    </source>
</evidence>
<dbReference type="Pfam" id="PF20684">
    <property type="entry name" value="Fung_rhodopsin"/>
    <property type="match status" value="1"/>
</dbReference>
<keyword evidence="3 7" id="KW-1133">Transmembrane helix</keyword>
<gene>
    <name evidence="9" type="ORF">B0T24DRAFT_561209</name>
</gene>
<sequence length="237" mass="25461">MATCCQPVSYYWNQFGGGAPGTCIDDVKQFFLALGVLNMLNDVLVAAIPIPQIMKLQMSAKKKAAISGIILLGSFVCVASILRIYYLSVFVNAVNIAWVMGPVFIWSAIEPSLGIVSACLPHLGPLRPVVRSKLSSALSSDRSSPASPWSAPWRQSRSTMQPDSLYTYGGSRFGFRGDRMMMTLVEADDEVALTNRVTVGKARSSASGSDENVNGIHVQSSFTQTSSGKLDGNRALS</sequence>
<comment type="similarity">
    <text evidence="5">Belongs to the SAT4 family.</text>
</comment>
<dbReference type="PANTHER" id="PTHR33048:SF163">
    <property type="entry name" value="INTEGRAL MEMBRANE PROTEIN (AFU_ORTHOLOGUE AFUA_8G05510)"/>
    <property type="match status" value="1"/>
</dbReference>
<feature type="transmembrane region" description="Helical" evidence="7">
    <location>
        <begin position="98"/>
        <end position="123"/>
    </location>
</feature>
<keyword evidence="4 7" id="KW-0472">Membrane</keyword>
<dbReference type="InterPro" id="IPR049326">
    <property type="entry name" value="Rhodopsin_dom_fungi"/>
</dbReference>
<organism evidence="9 10">
    <name type="scientific">Lasiosphaeria ovina</name>
    <dbReference type="NCBI Taxonomy" id="92902"/>
    <lineage>
        <taxon>Eukaryota</taxon>
        <taxon>Fungi</taxon>
        <taxon>Dikarya</taxon>
        <taxon>Ascomycota</taxon>
        <taxon>Pezizomycotina</taxon>
        <taxon>Sordariomycetes</taxon>
        <taxon>Sordariomycetidae</taxon>
        <taxon>Sordariales</taxon>
        <taxon>Lasiosphaeriaceae</taxon>
        <taxon>Lasiosphaeria</taxon>
    </lineage>
</organism>
<feature type="domain" description="Rhodopsin" evidence="8">
    <location>
        <begin position="4"/>
        <end position="126"/>
    </location>
</feature>
<dbReference type="AlphaFoldDB" id="A0AAE0JW17"/>
<dbReference type="InterPro" id="IPR052337">
    <property type="entry name" value="SAT4-like"/>
</dbReference>
<evidence type="ECO:0000256" key="3">
    <source>
        <dbReference type="ARBA" id="ARBA00022989"/>
    </source>
</evidence>
<feature type="region of interest" description="Disordered" evidence="6">
    <location>
        <begin position="202"/>
        <end position="237"/>
    </location>
</feature>
<evidence type="ECO:0000256" key="1">
    <source>
        <dbReference type="ARBA" id="ARBA00004141"/>
    </source>
</evidence>
<comment type="subcellular location">
    <subcellularLocation>
        <location evidence="1">Membrane</location>
        <topology evidence="1">Multi-pass membrane protein</topology>
    </subcellularLocation>
</comment>
<evidence type="ECO:0000256" key="7">
    <source>
        <dbReference type="SAM" id="Phobius"/>
    </source>
</evidence>
<evidence type="ECO:0000256" key="6">
    <source>
        <dbReference type="SAM" id="MobiDB-lite"/>
    </source>
</evidence>
<keyword evidence="2 7" id="KW-0812">Transmembrane</keyword>
<name>A0AAE0JW17_9PEZI</name>